<dbReference type="RefSeq" id="WP_224189550.1">
    <property type="nucleotide sequence ID" value="NZ_JAIRAU010000001.1"/>
</dbReference>
<feature type="compositionally biased region" description="Basic residues" evidence="1">
    <location>
        <begin position="184"/>
        <end position="258"/>
    </location>
</feature>
<keyword evidence="3" id="KW-1185">Reference proteome</keyword>
<accession>A0ABS7THS9</accession>
<proteinExistence type="predicted"/>
<feature type="compositionally biased region" description="Basic residues" evidence="1">
    <location>
        <begin position="266"/>
        <end position="285"/>
    </location>
</feature>
<feature type="region of interest" description="Disordered" evidence="1">
    <location>
        <begin position="174"/>
        <end position="285"/>
    </location>
</feature>
<organism evidence="2 3">
    <name type="scientific">Nannocystis pusilla</name>
    <dbReference type="NCBI Taxonomy" id="889268"/>
    <lineage>
        <taxon>Bacteria</taxon>
        <taxon>Pseudomonadati</taxon>
        <taxon>Myxococcota</taxon>
        <taxon>Polyangia</taxon>
        <taxon>Nannocystales</taxon>
        <taxon>Nannocystaceae</taxon>
        <taxon>Nannocystis</taxon>
    </lineage>
</organism>
<protein>
    <submittedName>
        <fullName evidence="2">Uncharacterized protein</fullName>
    </submittedName>
</protein>
<dbReference type="EMBL" id="JAIRAU010000001">
    <property type="protein sequence ID" value="MBZ5707787.1"/>
    <property type="molecule type" value="Genomic_DNA"/>
</dbReference>
<name>A0ABS7THS9_9BACT</name>
<dbReference type="Proteomes" id="UP001139031">
    <property type="component" value="Unassembled WGS sequence"/>
</dbReference>
<evidence type="ECO:0000313" key="2">
    <source>
        <dbReference type="EMBL" id="MBZ5707787.1"/>
    </source>
</evidence>
<reference evidence="2" key="1">
    <citation type="submission" date="2021-08" db="EMBL/GenBank/DDBJ databases">
        <authorList>
            <person name="Stevens D.C."/>
        </authorList>
    </citation>
    <scope>NUCLEOTIDE SEQUENCE</scope>
    <source>
        <strain evidence="2">DSM 53165</strain>
    </source>
</reference>
<evidence type="ECO:0000313" key="3">
    <source>
        <dbReference type="Proteomes" id="UP001139031"/>
    </source>
</evidence>
<gene>
    <name evidence="2" type="ORF">K7C98_00850</name>
</gene>
<comment type="caution">
    <text evidence="2">The sequence shown here is derived from an EMBL/GenBank/DDBJ whole genome shotgun (WGS) entry which is preliminary data.</text>
</comment>
<evidence type="ECO:0000256" key="1">
    <source>
        <dbReference type="SAM" id="MobiDB-lite"/>
    </source>
</evidence>
<sequence>MSSDTFYIEIRSIEGDTVEMLCTTSTAGGVNDYALTRSFALMALEDGMPYAGDNPTPLQKAMREVGGPTPPVWEQGFHREHVGKFIASTELVERIGIVVDERAWRDGRFNGGDDREAEKDFPSHKFVLRARVTDPKYLEGLTVGSVHGTTAFDSWWDDPVRQSRAETDAITARASRWFPPSKKAATKKAATKKTAKKATTKKAAKKAAPKKTAKKAAKKTTKKAAPKKTAKKAATKKTAKKTTNKKTAKKAAPKKATKKTMNQKTATKKTAKKAAPKKTAKKTAT</sequence>